<accession>A0A8S5MYT2</accession>
<name>A0A8S5MYT2_9CAUD</name>
<sequence>MFIKSTKQKQYTYKVVKVFKSKQNEHPFTIISLYEKQKEGYLYADVIVWEELNVKEGDLIAFYDISAVSFEEKNKGYAIYKTLKITSSQIKVIKEN</sequence>
<protein>
    <submittedName>
        <fullName evidence="1">Uncharacterized protein</fullName>
    </submittedName>
</protein>
<proteinExistence type="predicted"/>
<dbReference type="EMBL" id="BK015012">
    <property type="protein sequence ID" value="DAD87035.1"/>
    <property type="molecule type" value="Genomic_DNA"/>
</dbReference>
<evidence type="ECO:0000313" key="1">
    <source>
        <dbReference type="EMBL" id="DAD87035.1"/>
    </source>
</evidence>
<organism evidence="1">
    <name type="scientific">Myoviridae sp. ctRRy11</name>
    <dbReference type="NCBI Taxonomy" id="2826651"/>
    <lineage>
        <taxon>Viruses</taxon>
        <taxon>Duplodnaviria</taxon>
        <taxon>Heunggongvirae</taxon>
        <taxon>Uroviricota</taxon>
        <taxon>Caudoviricetes</taxon>
    </lineage>
</organism>
<reference evidence="1" key="1">
    <citation type="journal article" date="2021" name="Proc. Natl. Acad. Sci. U.S.A.">
        <title>A Catalog of Tens of Thousands of Viruses from Human Metagenomes Reveals Hidden Associations with Chronic Diseases.</title>
        <authorList>
            <person name="Tisza M.J."/>
            <person name="Buck C.B."/>
        </authorList>
    </citation>
    <scope>NUCLEOTIDE SEQUENCE</scope>
    <source>
        <strain evidence="1">CtRRy11</strain>
    </source>
</reference>